<protein>
    <recommendedName>
        <fullName evidence="1">HTH cro/C1-type domain-containing protein</fullName>
    </recommendedName>
</protein>
<dbReference type="Gene3D" id="1.10.260.40">
    <property type="entry name" value="lambda repressor-like DNA-binding domains"/>
    <property type="match status" value="1"/>
</dbReference>
<name>A0A1D8AFX3_9SPHN</name>
<dbReference type="InterPro" id="IPR017507">
    <property type="entry name" value="Tscrpt_reg_HipB-like"/>
</dbReference>
<dbReference type="NCBIfam" id="TIGR03070">
    <property type="entry name" value="couple_hipB"/>
    <property type="match status" value="1"/>
</dbReference>
<proteinExistence type="predicted"/>
<dbReference type="GO" id="GO:0003677">
    <property type="term" value="F:DNA binding"/>
    <property type="evidence" value="ECO:0007669"/>
    <property type="project" value="InterPro"/>
</dbReference>
<dbReference type="InterPro" id="IPR010982">
    <property type="entry name" value="Lambda_DNA-bd_dom_sf"/>
</dbReference>
<dbReference type="PROSITE" id="PS50943">
    <property type="entry name" value="HTH_CROC1"/>
    <property type="match status" value="1"/>
</dbReference>
<reference evidence="3" key="1">
    <citation type="journal article" date="2017" name="J. Biotechnol.">
        <title>Complete genome sequence of Novosphingobium resinovorum SA1, a versatile xenobiotic-degrading bacterium capable of utilizing sulfanilic acid.</title>
        <authorList>
            <person name="Hegedus B."/>
            <person name="Kos P.B."/>
            <person name="Balint B."/>
            <person name="Maroti G."/>
            <person name="Gan H.M."/>
            <person name="Perei K."/>
            <person name="Rakhely G."/>
        </authorList>
    </citation>
    <scope>NUCLEOTIDE SEQUENCE [LARGE SCALE GENOMIC DNA]</scope>
    <source>
        <strain evidence="3">SA1</strain>
    </source>
</reference>
<keyword evidence="2" id="KW-0614">Plasmid</keyword>
<dbReference type="Proteomes" id="UP000094626">
    <property type="component" value="Plasmid pSA2"/>
</dbReference>
<dbReference type="EMBL" id="CP017077">
    <property type="protein sequence ID" value="AOR81013.1"/>
    <property type="molecule type" value="Genomic_DNA"/>
</dbReference>
<evidence type="ECO:0000313" key="2">
    <source>
        <dbReference type="EMBL" id="AOR81013.1"/>
    </source>
</evidence>
<sequence length="69" mass="7314">MRTAADLGALIRKARKAMKLNQAEFAQHAGVGRRFVSELESGKGTLEIDKVIACALAAGIDISARSRSS</sequence>
<organism evidence="2 3">
    <name type="scientific">Novosphingobium resinovorum</name>
    <dbReference type="NCBI Taxonomy" id="158500"/>
    <lineage>
        <taxon>Bacteria</taxon>
        <taxon>Pseudomonadati</taxon>
        <taxon>Pseudomonadota</taxon>
        <taxon>Alphaproteobacteria</taxon>
        <taxon>Sphingomonadales</taxon>
        <taxon>Sphingomonadaceae</taxon>
        <taxon>Novosphingobium</taxon>
    </lineage>
</organism>
<geneLocation type="plasmid" evidence="2 3">
    <name>pSA2</name>
</geneLocation>
<dbReference type="KEGG" id="nre:BES08_29175"/>
<dbReference type="InterPro" id="IPR001387">
    <property type="entry name" value="Cro/C1-type_HTH"/>
</dbReference>
<dbReference type="SMART" id="SM00530">
    <property type="entry name" value="HTH_XRE"/>
    <property type="match status" value="1"/>
</dbReference>
<dbReference type="Pfam" id="PF01381">
    <property type="entry name" value="HTH_3"/>
    <property type="match status" value="1"/>
</dbReference>
<keyword evidence="3" id="KW-1185">Reference proteome</keyword>
<dbReference type="SUPFAM" id="SSF47413">
    <property type="entry name" value="lambda repressor-like DNA-binding domains"/>
    <property type="match status" value="1"/>
</dbReference>
<evidence type="ECO:0000313" key="3">
    <source>
        <dbReference type="Proteomes" id="UP000094626"/>
    </source>
</evidence>
<accession>A0A1D8AFX3</accession>
<dbReference type="AlphaFoldDB" id="A0A1D8AFX3"/>
<gene>
    <name evidence="2" type="ORF">BES08_29175</name>
</gene>
<dbReference type="CDD" id="cd00093">
    <property type="entry name" value="HTH_XRE"/>
    <property type="match status" value="1"/>
</dbReference>
<feature type="domain" description="HTH cro/C1-type" evidence="1">
    <location>
        <begin position="11"/>
        <end position="65"/>
    </location>
</feature>
<evidence type="ECO:0000259" key="1">
    <source>
        <dbReference type="PROSITE" id="PS50943"/>
    </source>
</evidence>